<dbReference type="Pfam" id="PF00106">
    <property type="entry name" value="adh_short"/>
    <property type="match status" value="1"/>
</dbReference>
<dbReference type="InterPro" id="IPR002347">
    <property type="entry name" value="SDR_fam"/>
</dbReference>
<protein>
    <submittedName>
        <fullName evidence="3">SDR family oxidoreductase</fullName>
    </submittedName>
</protein>
<organism evidence="3 4">
    <name type="scientific">Clavibacter phaseoli</name>
    <dbReference type="NCBI Taxonomy" id="1734031"/>
    <lineage>
        <taxon>Bacteria</taxon>
        <taxon>Bacillati</taxon>
        <taxon>Actinomycetota</taxon>
        <taxon>Actinomycetes</taxon>
        <taxon>Micrococcales</taxon>
        <taxon>Microbacteriaceae</taxon>
        <taxon>Clavibacter</taxon>
    </lineage>
</organism>
<evidence type="ECO:0000256" key="1">
    <source>
        <dbReference type="ARBA" id="ARBA00006484"/>
    </source>
</evidence>
<dbReference type="PANTHER" id="PTHR42879">
    <property type="entry name" value="3-OXOACYL-(ACYL-CARRIER-PROTEIN) REDUCTASE"/>
    <property type="match status" value="1"/>
</dbReference>
<dbReference type="InterPro" id="IPR050259">
    <property type="entry name" value="SDR"/>
</dbReference>
<evidence type="ECO:0000256" key="2">
    <source>
        <dbReference type="RuleBase" id="RU000363"/>
    </source>
</evidence>
<comment type="similarity">
    <text evidence="1 2">Belongs to the short-chain dehydrogenases/reductases (SDR) family.</text>
</comment>
<comment type="caution">
    <text evidence="3">The sequence shown here is derived from an EMBL/GenBank/DDBJ whole genome shotgun (WGS) entry which is preliminary data.</text>
</comment>
<dbReference type="PRINTS" id="PR00080">
    <property type="entry name" value="SDRFAMILY"/>
</dbReference>
<dbReference type="EMBL" id="JADKRP010000001">
    <property type="protein sequence ID" value="MBF4630944.1"/>
    <property type="molecule type" value="Genomic_DNA"/>
</dbReference>
<dbReference type="PRINTS" id="PR00081">
    <property type="entry name" value="GDHRDH"/>
</dbReference>
<dbReference type="PANTHER" id="PTHR42879:SF2">
    <property type="entry name" value="3-OXOACYL-[ACYL-CARRIER-PROTEIN] REDUCTASE FABG"/>
    <property type="match status" value="1"/>
</dbReference>
<dbReference type="Gene3D" id="3.40.50.720">
    <property type="entry name" value="NAD(P)-binding Rossmann-like Domain"/>
    <property type="match status" value="1"/>
</dbReference>
<keyword evidence="4" id="KW-1185">Reference proteome</keyword>
<dbReference type="SUPFAM" id="SSF51735">
    <property type="entry name" value="NAD(P)-binding Rossmann-fold domains"/>
    <property type="match status" value="1"/>
</dbReference>
<dbReference type="RefSeq" id="WP_194674859.1">
    <property type="nucleotide sequence ID" value="NZ_JADKRP010000001.1"/>
</dbReference>
<evidence type="ECO:0000313" key="4">
    <source>
        <dbReference type="Proteomes" id="UP000634579"/>
    </source>
</evidence>
<dbReference type="Proteomes" id="UP000634579">
    <property type="component" value="Unassembled WGS sequence"/>
</dbReference>
<gene>
    <name evidence="3" type="ORF">ITJ42_06940</name>
</gene>
<accession>A0A8I0SJL5</accession>
<evidence type="ECO:0000313" key="3">
    <source>
        <dbReference type="EMBL" id="MBF4630944.1"/>
    </source>
</evidence>
<reference evidence="3 4" key="1">
    <citation type="submission" date="2020-10" db="EMBL/GenBank/DDBJ databases">
        <title>Draft genome sequences of plant-associated actinobacteria.</title>
        <authorList>
            <person name="Tarlachkov S.V."/>
            <person name="Starodumova I.P."/>
            <person name="Dorofeeva L.V."/>
            <person name="Prisyazhnaya N.V."/>
            <person name="Roubtsova T.V."/>
            <person name="Chizhov V.N."/>
            <person name="Nadler S.A."/>
            <person name="Subbotin S.A."/>
            <person name="Evtushenko L.I."/>
        </authorList>
    </citation>
    <scope>NUCLEOTIDE SEQUENCE [LARGE SCALE GENOMIC DNA]</scope>
    <source>
        <strain evidence="3 4">VKM Ac-2886</strain>
    </source>
</reference>
<dbReference type="GO" id="GO:0032787">
    <property type="term" value="P:monocarboxylic acid metabolic process"/>
    <property type="evidence" value="ECO:0007669"/>
    <property type="project" value="UniProtKB-ARBA"/>
</dbReference>
<sequence length="263" mass="27204">MDMRLQGRTAFVSGSTEGIGYAIASALTAEGVRVTVNGRDAARVEAAVARLREEHPGSDPAGLVADFADAGQVAHLLDALGEVDVLVNNVGLFGLADVDTTDDAEWMRYLEVDLMSGVRLSRRLLPGMLARGWGRIVFVGSESGVDVPADMIPYGVSKAAMLALGNGLAKRTRGTGVTVNSVLGGPTWSDGVARTVAGIAAAQGVPTDEMRAAIIGRNRTTLLERFLEPAEIASLVTYLASPVASATNGAALRADGGVLTTTI</sequence>
<dbReference type="InterPro" id="IPR020904">
    <property type="entry name" value="Sc_DH/Rdtase_CS"/>
</dbReference>
<name>A0A8I0SJL5_9MICO</name>
<dbReference type="InterPro" id="IPR036291">
    <property type="entry name" value="NAD(P)-bd_dom_sf"/>
</dbReference>
<dbReference type="AlphaFoldDB" id="A0A8I0SJL5"/>
<dbReference type="PROSITE" id="PS00061">
    <property type="entry name" value="ADH_SHORT"/>
    <property type="match status" value="1"/>
</dbReference>
<proteinExistence type="inferred from homology"/>